<evidence type="ECO:0000313" key="5">
    <source>
        <dbReference type="Proteomes" id="UP001164746"/>
    </source>
</evidence>
<dbReference type="Proteomes" id="UP001164746">
    <property type="component" value="Chromosome 11"/>
</dbReference>
<proteinExistence type="predicted"/>
<accession>A0ABY7FFK5</accession>
<keyword evidence="1" id="KW-0547">Nucleotide-binding</keyword>
<dbReference type="Pfam" id="PF15112">
    <property type="entry name" value="DUF4559"/>
    <property type="match status" value="1"/>
</dbReference>
<dbReference type="Gene3D" id="3.80.10.10">
    <property type="entry name" value="Ribonuclease Inhibitor"/>
    <property type="match status" value="1"/>
</dbReference>
<gene>
    <name evidence="4" type="ORF">MAR_002210</name>
</gene>
<organism evidence="4 5">
    <name type="scientific">Mya arenaria</name>
    <name type="common">Soft-shell clam</name>
    <dbReference type="NCBI Taxonomy" id="6604"/>
    <lineage>
        <taxon>Eukaryota</taxon>
        <taxon>Metazoa</taxon>
        <taxon>Spiralia</taxon>
        <taxon>Lophotrochozoa</taxon>
        <taxon>Mollusca</taxon>
        <taxon>Bivalvia</taxon>
        <taxon>Autobranchia</taxon>
        <taxon>Heteroconchia</taxon>
        <taxon>Euheterodonta</taxon>
        <taxon>Imparidentia</taxon>
        <taxon>Neoheterodontei</taxon>
        <taxon>Myida</taxon>
        <taxon>Myoidea</taxon>
        <taxon>Myidae</taxon>
        <taxon>Mya</taxon>
    </lineage>
</organism>
<evidence type="ECO:0000259" key="3">
    <source>
        <dbReference type="PROSITE" id="PS50837"/>
    </source>
</evidence>
<dbReference type="EMBL" id="CP111022">
    <property type="protein sequence ID" value="WAR20372.1"/>
    <property type="molecule type" value="Genomic_DNA"/>
</dbReference>
<dbReference type="PANTHER" id="PTHR46312">
    <property type="entry name" value="NACHT DOMAIN-CONTAINING PROTEIN"/>
    <property type="match status" value="1"/>
</dbReference>
<dbReference type="InterPro" id="IPR032675">
    <property type="entry name" value="LRR_dom_sf"/>
</dbReference>
<protein>
    <recommendedName>
        <fullName evidence="3">NACHT domain-containing protein</fullName>
    </recommendedName>
</protein>
<sequence length="1180" mass="135649">MSNYKQLFQEKKNQNWLKASVAFDITRKGLIPFVKLIVTILQQTILAKVKRINFLTSGATCNICTTPNVLTCRTRGVCGSRGHFPCSYHKNAKPRKCPANICNAFMSEIKDYHRFRGPSWKNTNANAWCSNPWEVAKCFLPPDGYLNVQTADDTDINGIISFIINCKFSQTYFTADLSKDQNICTTALLQDSKHLATEPSAKDALAKLAQLENDQLRISTDDLENVIRNAIATTSELLLKEHCLQKKMDELKVFIQVVTEDAVQKSAHAEKEKDLKRYRSKSTALKQDLQKHYLDSCSSFDLGPMFATDSPNLVEVYTPPQLLKLIVTKVPDSTTGVNSKIVRSEVKKLDEVFRNTGEQAKHIYITAKAGVGKSSFCKFIARLWCAFQANDINVIEILKSRGAGTYLNDCEELQNVQFVFYARLVQSNSRLCEMDDIVYHQIIRRLSRCEYYDMKFLQEILDKEHCLMIFDGLDEWSHPDAEKNVCFAGDTEAPHERSRENCTVMITSRHWKLGLQKMDSKKTNICVEIEEFDNTNICPLIEQAFKLLAGDFEQTKDVEDFFLKIFHKDMRNVLSSTLVALQLLSLWYKGHSLGESKCQVYCNVLEMMFANVLKRNPHVQNYLVEEHRKDDCLMCLQTRHNCMRFQEYIRSLGKIAFFSLFDFETLERQMERKFATLICTRNVEEIGLLSGLLLKRQIHSSSVNPRYEYSFLHKTYQELLACIYIASMYKKKEHKLIAHIIKLSSQTLSFEMMLFLCGMHGRCASVIFEIYCDLQTNTLCQRPSIDHHDVRLFRETCVRICKEMKTEYAIKSRILLLGDQISARSTIPYCKSIQFLILELNDENEIDMFDNIQKIVENCKTRMCYIRIKNNLSTDCVKPLQIIIGSINACINLHTLYLKNLYIDGIMDLTACSSLSCLEFSHPKTGKPFRLIISPNRLKICRITFVDCEDLSAVRIKCTCPFNSEVLECLELCSVRLEDELRLSEFVKLKSVCLLNVDTTEITIRNSEIEHCVFGGTTDPAVIKDVLKSKSLKTLRIAYFDDNVCSSLNETLSSSENIEELSFFHSCSPLIHLHMPISVREFEFKGVILTASLLRRMIKNIKTKHSDARFYFDTCYLSPSDEVTIETIVEEIEQCSQCILNDKCILREDEMKTFPTVGEINVAMLDFEITSYMDTNAIEY</sequence>
<name>A0ABY7FFK5_MYAAR</name>
<dbReference type="PROSITE" id="PS50837">
    <property type="entry name" value="NACHT"/>
    <property type="match status" value="1"/>
</dbReference>
<keyword evidence="5" id="KW-1185">Reference proteome</keyword>
<dbReference type="InterPro" id="IPR027897">
    <property type="entry name" value="DUF4559"/>
</dbReference>
<dbReference type="Gene3D" id="3.40.50.300">
    <property type="entry name" value="P-loop containing nucleotide triphosphate hydrolases"/>
    <property type="match status" value="1"/>
</dbReference>
<dbReference type="PANTHER" id="PTHR46312:SF2">
    <property type="entry name" value="NUCLEOTIDE-BINDING OLIGOMERIZATION DOMAIN-CONTAINING PROTEIN 2-LIKE"/>
    <property type="match status" value="1"/>
</dbReference>
<evidence type="ECO:0000256" key="2">
    <source>
        <dbReference type="ARBA" id="ARBA00022840"/>
    </source>
</evidence>
<dbReference type="InterPro" id="IPR007111">
    <property type="entry name" value="NACHT_NTPase"/>
</dbReference>
<evidence type="ECO:0000256" key="1">
    <source>
        <dbReference type="ARBA" id="ARBA00022741"/>
    </source>
</evidence>
<reference evidence="4" key="1">
    <citation type="submission" date="2022-11" db="EMBL/GenBank/DDBJ databases">
        <title>Centuries of genome instability and evolution in soft-shell clam transmissible cancer (bioRxiv).</title>
        <authorList>
            <person name="Hart S.F.M."/>
            <person name="Yonemitsu M.A."/>
            <person name="Giersch R.M."/>
            <person name="Beal B.F."/>
            <person name="Arriagada G."/>
            <person name="Davis B.W."/>
            <person name="Ostrander E.A."/>
            <person name="Goff S.P."/>
            <person name="Metzger M.J."/>
        </authorList>
    </citation>
    <scope>NUCLEOTIDE SEQUENCE</scope>
    <source>
        <strain evidence="4">MELC-2E11</strain>
        <tissue evidence="4">Siphon/mantle</tissue>
    </source>
</reference>
<dbReference type="SUPFAM" id="SSF52540">
    <property type="entry name" value="P-loop containing nucleoside triphosphate hydrolases"/>
    <property type="match status" value="1"/>
</dbReference>
<evidence type="ECO:0000313" key="4">
    <source>
        <dbReference type="EMBL" id="WAR20372.1"/>
    </source>
</evidence>
<keyword evidence="2" id="KW-0067">ATP-binding</keyword>
<dbReference type="InterPro" id="IPR027417">
    <property type="entry name" value="P-loop_NTPase"/>
</dbReference>
<feature type="domain" description="NACHT" evidence="3">
    <location>
        <begin position="361"/>
        <end position="475"/>
    </location>
</feature>